<sequence length="453" mass="49425">MDCARLNFSHGTFPEHEEVIRDVRRLSEKHGRQVAILQDLGGVKLRLGNMDHVLNLNHGDEYLLTADEASDDPSIIPFPEPGVLRNLRENNLVFISDGIVCLEVLETNGLQVRTRVRNGGTISSYKGVNLPGVSIDMPVLTDDDKAALRFGVEQKVDWVAVSFVRTGHDVREAKAFLQSIGSQAPVMAKLERSEGIDNLDEILQEVDGVMVARGDLGVEIPMERVPLVQKEIVRKANEAAKSSCIATQMLRSMVVSPTPTRAEVSDICNAVLDGCDLILLSDEIAVGAYPVEAVQVADTAIREAEKIYPYYKDFRSRDRTQAIAAGASSLARELHSKPIVVTSTGRAAYEVSRYRPEGDIIVFAHDEETLRRLCLGWGLQPSGVIPPEQDISRLVAMLIGRAMSTGLVNESDVVTIVHGSLTGVSGTTNTIQVLDVQEYLSRYSDLVEAAAGA</sequence>
<evidence type="ECO:0000256" key="5">
    <source>
        <dbReference type="ARBA" id="ARBA00022679"/>
    </source>
</evidence>
<evidence type="ECO:0000256" key="7">
    <source>
        <dbReference type="ARBA" id="ARBA00022741"/>
    </source>
</evidence>
<dbReference type="SUPFAM" id="SSF52935">
    <property type="entry name" value="PK C-terminal domain-like"/>
    <property type="match status" value="1"/>
</dbReference>
<keyword evidence="7" id="KW-0547">Nucleotide-binding</keyword>
<dbReference type="GO" id="GO:0005524">
    <property type="term" value="F:ATP binding"/>
    <property type="evidence" value="ECO:0007669"/>
    <property type="project" value="UniProtKB-KW"/>
</dbReference>
<comment type="similarity">
    <text evidence="3 13">Belongs to the pyruvate kinase family.</text>
</comment>
<dbReference type="InterPro" id="IPR015806">
    <property type="entry name" value="Pyrv_Knase_insert_dom_sf"/>
</dbReference>
<comment type="caution">
    <text evidence="16">The sequence shown here is derived from an EMBL/GenBank/DDBJ whole genome shotgun (WGS) entry which is preliminary data.</text>
</comment>
<dbReference type="Gene3D" id="2.40.33.10">
    <property type="entry name" value="PK beta-barrel domain-like"/>
    <property type="match status" value="1"/>
</dbReference>
<comment type="cofactor">
    <cofactor evidence="1">
        <name>K(+)</name>
        <dbReference type="ChEBI" id="CHEBI:29103"/>
    </cofactor>
</comment>
<keyword evidence="9" id="KW-0067">ATP-binding</keyword>
<dbReference type="AlphaFoldDB" id="A0AA35WLL8"/>
<evidence type="ECO:0000256" key="13">
    <source>
        <dbReference type="RuleBase" id="RU000504"/>
    </source>
</evidence>
<dbReference type="Gene3D" id="3.20.20.60">
    <property type="entry name" value="Phosphoenolpyruvate-binding domains"/>
    <property type="match status" value="1"/>
</dbReference>
<comment type="pathway">
    <text evidence="2 13">Carbohydrate degradation; glycolysis; pyruvate from D-glyceraldehyde 3-phosphate: step 5/5.</text>
</comment>
<dbReference type="PROSITE" id="PS00110">
    <property type="entry name" value="PYRUVATE_KINASE"/>
    <property type="match status" value="1"/>
</dbReference>
<protein>
    <recommendedName>
        <fullName evidence="4 13">Pyruvate kinase</fullName>
        <ecNumber evidence="4 13">2.7.1.40</ecNumber>
    </recommendedName>
</protein>
<evidence type="ECO:0000259" key="14">
    <source>
        <dbReference type="Pfam" id="PF00224"/>
    </source>
</evidence>
<keyword evidence="6" id="KW-0479">Metal-binding</keyword>
<organism evidence="16 17">
    <name type="scientific">Geodia barretti</name>
    <name type="common">Barrett's horny sponge</name>
    <dbReference type="NCBI Taxonomy" id="519541"/>
    <lineage>
        <taxon>Eukaryota</taxon>
        <taxon>Metazoa</taxon>
        <taxon>Porifera</taxon>
        <taxon>Demospongiae</taxon>
        <taxon>Heteroscleromorpha</taxon>
        <taxon>Tetractinellida</taxon>
        <taxon>Astrophorina</taxon>
        <taxon>Geodiidae</taxon>
        <taxon>Geodia</taxon>
    </lineage>
</organism>
<evidence type="ECO:0000256" key="3">
    <source>
        <dbReference type="ARBA" id="ARBA00008663"/>
    </source>
</evidence>
<dbReference type="InterPro" id="IPR036918">
    <property type="entry name" value="Pyrv_Knase_C_sf"/>
</dbReference>
<dbReference type="InterPro" id="IPR018209">
    <property type="entry name" value="Pyrv_Knase_AS"/>
</dbReference>
<evidence type="ECO:0000256" key="2">
    <source>
        <dbReference type="ARBA" id="ARBA00004997"/>
    </source>
</evidence>
<keyword evidence="10 13" id="KW-0460">Magnesium</keyword>
<dbReference type="GO" id="GO:0016301">
    <property type="term" value="F:kinase activity"/>
    <property type="evidence" value="ECO:0007669"/>
    <property type="project" value="UniProtKB-KW"/>
</dbReference>
<comment type="catalytic activity">
    <reaction evidence="13">
        <text>pyruvate + ATP = phosphoenolpyruvate + ADP + H(+)</text>
        <dbReference type="Rhea" id="RHEA:18157"/>
        <dbReference type="ChEBI" id="CHEBI:15361"/>
        <dbReference type="ChEBI" id="CHEBI:15378"/>
        <dbReference type="ChEBI" id="CHEBI:30616"/>
        <dbReference type="ChEBI" id="CHEBI:58702"/>
        <dbReference type="ChEBI" id="CHEBI:456216"/>
        <dbReference type="EC" id="2.7.1.40"/>
    </reaction>
</comment>
<dbReference type="Pfam" id="PF02887">
    <property type="entry name" value="PK_C"/>
    <property type="match status" value="1"/>
</dbReference>
<name>A0AA35WLL8_GEOBA</name>
<dbReference type="Pfam" id="PF00224">
    <property type="entry name" value="PK"/>
    <property type="match status" value="1"/>
</dbReference>
<evidence type="ECO:0000256" key="9">
    <source>
        <dbReference type="ARBA" id="ARBA00022840"/>
    </source>
</evidence>
<dbReference type="InterPro" id="IPR015813">
    <property type="entry name" value="Pyrv/PenolPyrv_kinase-like_dom"/>
</dbReference>
<dbReference type="Proteomes" id="UP001174909">
    <property type="component" value="Unassembled WGS sequence"/>
</dbReference>
<keyword evidence="5 13" id="KW-0808">Transferase</keyword>
<dbReference type="InterPro" id="IPR040442">
    <property type="entry name" value="Pyrv_kinase-like_dom_sf"/>
</dbReference>
<evidence type="ECO:0000313" key="16">
    <source>
        <dbReference type="EMBL" id="CAI8026018.1"/>
    </source>
</evidence>
<evidence type="ECO:0000256" key="1">
    <source>
        <dbReference type="ARBA" id="ARBA00001958"/>
    </source>
</evidence>
<dbReference type="NCBIfam" id="TIGR01064">
    <property type="entry name" value="pyruv_kin"/>
    <property type="match status" value="1"/>
</dbReference>
<dbReference type="GO" id="GO:0000287">
    <property type="term" value="F:magnesium ion binding"/>
    <property type="evidence" value="ECO:0007669"/>
    <property type="project" value="InterPro"/>
</dbReference>
<evidence type="ECO:0000256" key="8">
    <source>
        <dbReference type="ARBA" id="ARBA00022777"/>
    </source>
</evidence>
<evidence type="ECO:0000259" key="15">
    <source>
        <dbReference type="Pfam" id="PF02887"/>
    </source>
</evidence>
<dbReference type="GO" id="GO:0030955">
    <property type="term" value="F:potassium ion binding"/>
    <property type="evidence" value="ECO:0007669"/>
    <property type="project" value="InterPro"/>
</dbReference>
<reference evidence="16" key="1">
    <citation type="submission" date="2023-03" db="EMBL/GenBank/DDBJ databases">
        <authorList>
            <person name="Steffen K."/>
            <person name="Cardenas P."/>
        </authorList>
    </citation>
    <scope>NUCLEOTIDE SEQUENCE</scope>
</reference>
<dbReference type="GO" id="GO:0004743">
    <property type="term" value="F:pyruvate kinase activity"/>
    <property type="evidence" value="ECO:0007669"/>
    <property type="project" value="UniProtKB-EC"/>
</dbReference>
<evidence type="ECO:0000256" key="10">
    <source>
        <dbReference type="ARBA" id="ARBA00022842"/>
    </source>
</evidence>
<keyword evidence="11 13" id="KW-0324">Glycolysis</keyword>
<evidence type="ECO:0000256" key="4">
    <source>
        <dbReference type="ARBA" id="ARBA00012142"/>
    </source>
</evidence>
<evidence type="ECO:0000256" key="12">
    <source>
        <dbReference type="ARBA" id="ARBA00023317"/>
    </source>
</evidence>
<dbReference type="Gene3D" id="3.40.1380.20">
    <property type="entry name" value="Pyruvate kinase, C-terminal domain"/>
    <property type="match status" value="1"/>
</dbReference>
<evidence type="ECO:0000313" key="17">
    <source>
        <dbReference type="Proteomes" id="UP001174909"/>
    </source>
</evidence>
<dbReference type="EMBL" id="CASHTH010002194">
    <property type="protein sequence ID" value="CAI8026018.1"/>
    <property type="molecule type" value="Genomic_DNA"/>
</dbReference>
<dbReference type="PANTHER" id="PTHR11817">
    <property type="entry name" value="PYRUVATE KINASE"/>
    <property type="match status" value="1"/>
</dbReference>
<dbReference type="InterPro" id="IPR011037">
    <property type="entry name" value="Pyrv_Knase-like_insert_dom_sf"/>
</dbReference>
<evidence type="ECO:0000256" key="6">
    <source>
        <dbReference type="ARBA" id="ARBA00022723"/>
    </source>
</evidence>
<dbReference type="InterPro" id="IPR001697">
    <property type="entry name" value="Pyr_Knase"/>
</dbReference>
<dbReference type="PRINTS" id="PR01050">
    <property type="entry name" value="PYRUVTKNASE"/>
</dbReference>
<feature type="domain" description="Pyruvate kinase C-terminal" evidence="15">
    <location>
        <begin position="321"/>
        <end position="434"/>
    </location>
</feature>
<keyword evidence="12 16" id="KW-0670">Pyruvate</keyword>
<dbReference type="SUPFAM" id="SSF50800">
    <property type="entry name" value="PK beta-barrel domain-like"/>
    <property type="match status" value="1"/>
</dbReference>
<proteinExistence type="inferred from homology"/>
<feature type="domain" description="Pyruvate kinase barrel" evidence="14">
    <location>
        <begin position="1"/>
        <end position="294"/>
    </location>
</feature>
<dbReference type="SUPFAM" id="SSF51621">
    <property type="entry name" value="Phosphoenolpyruvate/pyruvate domain"/>
    <property type="match status" value="1"/>
</dbReference>
<keyword evidence="8 13" id="KW-0418">Kinase</keyword>
<evidence type="ECO:0000256" key="11">
    <source>
        <dbReference type="ARBA" id="ARBA00023152"/>
    </source>
</evidence>
<dbReference type="InterPro" id="IPR015795">
    <property type="entry name" value="Pyrv_Knase_C"/>
</dbReference>
<accession>A0AA35WLL8</accession>
<keyword evidence="17" id="KW-1185">Reference proteome</keyword>
<gene>
    <name evidence="16" type="ORF">GBAR_LOCUS14995</name>
</gene>
<dbReference type="InterPro" id="IPR015793">
    <property type="entry name" value="Pyrv_Knase_brl"/>
</dbReference>
<dbReference type="EC" id="2.7.1.40" evidence="4 13"/>